<keyword evidence="1" id="KW-0732">Signal</keyword>
<dbReference type="EMBL" id="JACOGD010000004">
    <property type="protein sequence ID" value="MBC3931702.1"/>
    <property type="molecule type" value="Genomic_DNA"/>
</dbReference>
<organism evidence="2 3">
    <name type="scientific">Undibacterium curvum</name>
    <dbReference type="NCBI Taxonomy" id="2762294"/>
    <lineage>
        <taxon>Bacteria</taxon>
        <taxon>Pseudomonadati</taxon>
        <taxon>Pseudomonadota</taxon>
        <taxon>Betaproteobacteria</taxon>
        <taxon>Burkholderiales</taxon>
        <taxon>Oxalobacteraceae</taxon>
        <taxon>Undibacterium</taxon>
    </lineage>
</organism>
<keyword evidence="3" id="KW-1185">Reference proteome</keyword>
<protein>
    <submittedName>
        <fullName evidence="2">Uncharacterized protein</fullName>
    </submittedName>
</protein>
<comment type="caution">
    <text evidence="2">The sequence shown here is derived from an EMBL/GenBank/DDBJ whole genome shotgun (WGS) entry which is preliminary data.</text>
</comment>
<feature type="chain" id="PRO_5045556213" evidence="1">
    <location>
        <begin position="22"/>
        <end position="181"/>
    </location>
</feature>
<reference evidence="2 3" key="1">
    <citation type="submission" date="2020-08" db="EMBL/GenBank/DDBJ databases">
        <title>Novel species isolated from subtropical streams in China.</title>
        <authorList>
            <person name="Lu H."/>
        </authorList>
    </citation>
    <scope>NUCLEOTIDE SEQUENCE [LARGE SCALE GENOMIC DNA]</scope>
    <source>
        <strain evidence="2 3">CY22W</strain>
    </source>
</reference>
<gene>
    <name evidence="2" type="ORF">H8K43_08480</name>
</gene>
<feature type="signal peptide" evidence="1">
    <location>
        <begin position="1"/>
        <end position="21"/>
    </location>
</feature>
<evidence type="ECO:0000313" key="3">
    <source>
        <dbReference type="Proteomes" id="UP000654304"/>
    </source>
</evidence>
<sequence length="181" mass="19978">MGYLSKAILLLPSIISLSANADSELTLSKECKKAAPFVKKYEHLNLKGYQCGNEIQDLKRFKLSGLKLLAAQAPDEYTSSAYYTSNKIFDGVISYPEGPNDTYAFDTKNGHFSFGGGSDEKSLAAIKYPSKLAKACKSGELKANAKMRIKFVHDVKADNCQEGSWVYDYEIISVGKYSCRP</sequence>
<evidence type="ECO:0000256" key="1">
    <source>
        <dbReference type="SAM" id="SignalP"/>
    </source>
</evidence>
<evidence type="ECO:0000313" key="2">
    <source>
        <dbReference type="EMBL" id="MBC3931702.1"/>
    </source>
</evidence>
<dbReference type="RefSeq" id="WP_186903442.1">
    <property type="nucleotide sequence ID" value="NZ_JACOGD010000004.1"/>
</dbReference>
<dbReference type="Proteomes" id="UP000654304">
    <property type="component" value="Unassembled WGS sequence"/>
</dbReference>
<name>A0ABR7A4E0_9BURK</name>
<proteinExistence type="predicted"/>
<accession>A0ABR7A4E0</accession>